<feature type="region of interest" description="Disordered" evidence="1">
    <location>
        <begin position="1"/>
        <end position="106"/>
    </location>
</feature>
<dbReference type="KEGG" id="rce:RC1_3376"/>
<evidence type="ECO:0000256" key="1">
    <source>
        <dbReference type="SAM" id="MobiDB-lite"/>
    </source>
</evidence>
<dbReference type="Proteomes" id="UP000001591">
    <property type="component" value="Chromosome"/>
</dbReference>
<organism evidence="2 3">
    <name type="scientific">Rhodospirillum centenum (strain ATCC 51521 / SW)</name>
    <dbReference type="NCBI Taxonomy" id="414684"/>
    <lineage>
        <taxon>Bacteria</taxon>
        <taxon>Pseudomonadati</taxon>
        <taxon>Pseudomonadota</taxon>
        <taxon>Alphaproteobacteria</taxon>
        <taxon>Rhodospirillales</taxon>
        <taxon>Rhodospirillaceae</taxon>
        <taxon>Rhodospirillum</taxon>
    </lineage>
</organism>
<reference evidence="2 3" key="1">
    <citation type="journal article" date="2010" name="BMC Genomics">
        <title>Metabolic flexibility revealed in the genome of the cyst-forming alpha-1 proteobacterium Rhodospirillum centenum.</title>
        <authorList>
            <person name="Lu Y.K."/>
            <person name="Marden J."/>
            <person name="Han M."/>
            <person name="Swingley W.D."/>
            <person name="Mastrian S.D."/>
            <person name="Chowdhury S.R."/>
            <person name="Hao J."/>
            <person name="Helmy T."/>
            <person name="Kim S."/>
            <person name="Kurdoglu A.A."/>
            <person name="Matthies H.J."/>
            <person name="Rollo D."/>
            <person name="Stothard P."/>
            <person name="Blankenship R.E."/>
            <person name="Bauer C.E."/>
            <person name="Touchman J.W."/>
        </authorList>
    </citation>
    <scope>NUCLEOTIDE SEQUENCE [LARGE SCALE GENOMIC DNA]</scope>
    <source>
        <strain evidence="3">ATCC 51521 / SW</strain>
    </source>
</reference>
<feature type="compositionally biased region" description="Basic and acidic residues" evidence="1">
    <location>
        <begin position="89"/>
        <end position="106"/>
    </location>
</feature>
<dbReference type="eggNOG" id="ENOG50339JT">
    <property type="taxonomic scope" value="Bacteria"/>
</dbReference>
<evidence type="ECO:0000313" key="2">
    <source>
        <dbReference type="EMBL" id="ACJ00736.1"/>
    </source>
</evidence>
<accession>B6IWR2</accession>
<sequence length="106" mass="12109">MDAAREQEHEERIRRKAHEIWEREGRPEGRAAEHWDKAAELVAQEEGTTATLRRNPSHGPDDVARRDQPVEPLLAVETLGDLPNLADQGEERQFPAPDRRTAREEG</sequence>
<gene>
    <name evidence="2" type="ordered locus">RC1_3376</name>
</gene>
<dbReference type="RefSeq" id="WP_012568514.1">
    <property type="nucleotide sequence ID" value="NC_011420.2"/>
</dbReference>
<name>B6IWR2_RHOCS</name>
<dbReference type="HOGENOM" id="CLU_164525_0_0_5"/>
<dbReference type="AlphaFoldDB" id="B6IWR2"/>
<evidence type="ECO:0008006" key="4">
    <source>
        <dbReference type="Google" id="ProtNLM"/>
    </source>
</evidence>
<evidence type="ECO:0000313" key="3">
    <source>
        <dbReference type="Proteomes" id="UP000001591"/>
    </source>
</evidence>
<proteinExistence type="predicted"/>
<keyword evidence="3" id="KW-1185">Reference proteome</keyword>
<dbReference type="Pfam" id="PF11154">
    <property type="entry name" value="DUF2934"/>
    <property type="match status" value="1"/>
</dbReference>
<dbReference type="OrthoDB" id="9811127at2"/>
<dbReference type="EMBL" id="CP000613">
    <property type="protein sequence ID" value="ACJ00736.1"/>
    <property type="molecule type" value="Genomic_DNA"/>
</dbReference>
<protein>
    <recommendedName>
        <fullName evidence="4">DUF2934 domain-containing protein</fullName>
    </recommendedName>
</protein>
<feature type="compositionally biased region" description="Basic and acidic residues" evidence="1">
    <location>
        <begin position="1"/>
        <end position="39"/>
    </location>
</feature>
<feature type="compositionally biased region" description="Basic and acidic residues" evidence="1">
    <location>
        <begin position="59"/>
        <end position="69"/>
    </location>
</feature>
<dbReference type="InterPro" id="IPR021327">
    <property type="entry name" value="DUF2934"/>
</dbReference>
<dbReference type="STRING" id="414684.RC1_3376"/>